<keyword evidence="2" id="KW-1185">Reference proteome</keyword>
<sequence length="98" mass="11231">MLFCLQENNNTRYSNPELDMISKDIEELAREKLALETDIAQKEADIKIKSGEIKSLQSELDTLAATFKQLENQKGEAQKRLNDLKAQVMLSILLMLYI</sequence>
<dbReference type="Proteomes" id="UP001056778">
    <property type="component" value="Chromosome 2"/>
</dbReference>
<evidence type="ECO:0000313" key="2">
    <source>
        <dbReference type="Proteomes" id="UP001056778"/>
    </source>
</evidence>
<gene>
    <name evidence="1" type="ORF">MML48_2g00000376</name>
</gene>
<organism evidence="1 2">
    <name type="scientific">Holotrichia oblita</name>
    <name type="common">Chafer beetle</name>
    <dbReference type="NCBI Taxonomy" id="644536"/>
    <lineage>
        <taxon>Eukaryota</taxon>
        <taxon>Metazoa</taxon>
        <taxon>Ecdysozoa</taxon>
        <taxon>Arthropoda</taxon>
        <taxon>Hexapoda</taxon>
        <taxon>Insecta</taxon>
        <taxon>Pterygota</taxon>
        <taxon>Neoptera</taxon>
        <taxon>Endopterygota</taxon>
        <taxon>Coleoptera</taxon>
        <taxon>Polyphaga</taxon>
        <taxon>Scarabaeiformia</taxon>
        <taxon>Scarabaeidae</taxon>
        <taxon>Melolonthinae</taxon>
        <taxon>Holotrichia</taxon>
    </lineage>
</organism>
<accession>A0ACB9TM35</accession>
<dbReference type="EMBL" id="CM043016">
    <property type="protein sequence ID" value="KAI4467978.1"/>
    <property type="molecule type" value="Genomic_DNA"/>
</dbReference>
<protein>
    <submittedName>
        <fullName evidence="1">Uncharacterized protein</fullName>
    </submittedName>
</protein>
<name>A0ACB9TM35_HOLOL</name>
<evidence type="ECO:0000313" key="1">
    <source>
        <dbReference type="EMBL" id="KAI4467978.1"/>
    </source>
</evidence>
<reference evidence="1" key="1">
    <citation type="submission" date="2022-04" db="EMBL/GenBank/DDBJ databases">
        <title>Chromosome-scale genome assembly of Holotrichia oblita Faldermann.</title>
        <authorList>
            <person name="Rongchong L."/>
        </authorList>
    </citation>
    <scope>NUCLEOTIDE SEQUENCE</scope>
    <source>
        <strain evidence="1">81SQS9</strain>
    </source>
</reference>
<comment type="caution">
    <text evidence="1">The sequence shown here is derived from an EMBL/GenBank/DDBJ whole genome shotgun (WGS) entry which is preliminary data.</text>
</comment>
<proteinExistence type="predicted"/>